<keyword evidence="3" id="KW-1185">Reference proteome</keyword>
<comment type="caution">
    <text evidence="2">The sequence shown here is derived from an EMBL/GenBank/DDBJ whole genome shotgun (WGS) entry which is preliminary data.</text>
</comment>
<evidence type="ECO:0000256" key="1">
    <source>
        <dbReference type="SAM" id="Phobius"/>
    </source>
</evidence>
<name>A0A4S3B929_9ENTE</name>
<dbReference type="InterPro" id="IPR025962">
    <property type="entry name" value="SdpI/YhfL"/>
</dbReference>
<keyword evidence="1" id="KW-1133">Transmembrane helix</keyword>
<dbReference type="RefSeq" id="WP_136136507.1">
    <property type="nucleotide sequence ID" value="NZ_SDGV01000011.1"/>
</dbReference>
<dbReference type="EMBL" id="SDGV01000011">
    <property type="protein sequence ID" value="THB61495.1"/>
    <property type="molecule type" value="Genomic_DNA"/>
</dbReference>
<sequence>MIFYTCGWMMVILAIVYTIYPSKKLHYKYGYRTPRARENEKTFRFAQKCARNMLFLVGGITLLIGFLLKTFGMTQFFILEFLFIVIPIATFFYLVERKIEIFADQTNPIREEMTNETIND</sequence>
<feature type="transmembrane region" description="Helical" evidence="1">
    <location>
        <begin position="77"/>
        <end position="95"/>
    </location>
</feature>
<evidence type="ECO:0000313" key="3">
    <source>
        <dbReference type="Proteomes" id="UP000310506"/>
    </source>
</evidence>
<dbReference type="OrthoDB" id="2312248at2"/>
<dbReference type="AlphaFoldDB" id="A0A4S3B929"/>
<feature type="transmembrane region" description="Helical" evidence="1">
    <location>
        <begin position="53"/>
        <end position="71"/>
    </location>
</feature>
<keyword evidence="1" id="KW-0812">Transmembrane</keyword>
<organism evidence="2 3">
    <name type="scientific">Vagococcus silagei</name>
    <dbReference type="NCBI Taxonomy" id="2508885"/>
    <lineage>
        <taxon>Bacteria</taxon>
        <taxon>Bacillati</taxon>
        <taxon>Bacillota</taxon>
        <taxon>Bacilli</taxon>
        <taxon>Lactobacillales</taxon>
        <taxon>Enterococcaceae</taxon>
        <taxon>Vagococcus</taxon>
    </lineage>
</organism>
<dbReference type="Pfam" id="PF13630">
    <property type="entry name" value="SdpI"/>
    <property type="match status" value="1"/>
</dbReference>
<feature type="transmembrane region" description="Helical" evidence="1">
    <location>
        <begin position="6"/>
        <end position="22"/>
    </location>
</feature>
<proteinExistence type="predicted"/>
<keyword evidence="1" id="KW-0472">Membrane</keyword>
<protein>
    <submittedName>
        <fullName evidence="2">SdpI family protein</fullName>
    </submittedName>
</protein>
<dbReference type="Proteomes" id="UP000310506">
    <property type="component" value="Unassembled WGS sequence"/>
</dbReference>
<gene>
    <name evidence="2" type="ORF">ESZ54_04565</name>
</gene>
<reference evidence="2 3" key="1">
    <citation type="submission" date="2019-01" db="EMBL/GenBank/DDBJ databases">
        <title>Vagococcus silagei sp. nov. isolated from brewer's grain.</title>
        <authorList>
            <person name="Guu J.-R."/>
        </authorList>
    </citation>
    <scope>NUCLEOTIDE SEQUENCE [LARGE SCALE GENOMIC DNA]</scope>
    <source>
        <strain evidence="2 3">2B-2</strain>
    </source>
</reference>
<evidence type="ECO:0000313" key="2">
    <source>
        <dbReference type="EMBL" id="THB61495.1"/>
    </source>
</evidence>
<accession>A0A4S3B929</accession>